<proteinExistence type="predicted"/>
<dbReference type="Gene3D" id="1.10.260.40">
    <property type="entry name" value="lambda repressor-like DNA-binding domains"/>
    <property type="match status" value="1"/>
</dbReference>
<organism evidence="3 4">
    <name type="scientific">Pilibacter termitis</name>
    <dbReference type="NCBI Taxonomy" id="263852"/>
    <lineage>
        <taxon>Bacteria</taxon>
        <taxon>Bacillati</taxon>
        <taxon>Bacillota</taxon>
        <taxon>Bacilli</taxon>
        <taxon>Lactobacillales</taxon>
        <taxon>Enterococcaceae</taxon>
        <taxon>Pilibacter</taxon>
    </lineage>
</organism>
<feature type="domain" description="HTH cro/C1-type" evidence="2">
    <location>
        <begin position="15"/>
        <end position="69"/>
    </location>
</feature>
<protein>
    <submittedName>
        <fullName evidence="3">Helix-turn-helix</fullName>
    </submittedName>
</protein>
<dbReference type="CDD" id="cd00093">
    <property type="entry name" value="HTH_XRE"/>
    <property type="match status" value="1"/>
</dbReference>
<reference evidence="3 4" key="1">
    <citation type="submission" date="2017-02" db="EMBL/GenBank/DDBJ databases">
        <authorList>
            <person name="Peterson S.W."/>
        </authorList>
    </citation>
    <scope>NUCLEOTIDE SEQUENCE [LARGE SCALE GENOMIC DNA]</scope>
    <source>
        <strain evidence="3 4">ATCC BAA-1030</strain>
    </source>
</reference>
<evidence type="ECO:0000259" key="2">
    <source>
        <dbReference type="PROSITE" id="PS50943"/>
    </source>
</evidence>
<dbReference type="STRING" id="263852.SAMN02745116_02400"/>
<accession>A0A1T4R1M7</accession>
<evidence type="ECO:0000313" key="4">
    <source>
        <dbReference type="Proteomes" id="UP000190328"/>
    </source>
</evidence>
<evidence type="ECO:0000313" key="3">
    <source>
        <dbReference type="EMBL" id="SKA09621.1"/>
    </source>
</evidence>
<dbReference type="AlphaFoldDB" id="A0A1T4R1M7"/>
<dbReference type="EMBL" id="FUXI01000037">
    <property type="protein sequence ID" value="SKA09621.1"/>
    <property type="molecule type" value="Genomic_DNA"/>
</dbReference>
<dbReference type="PANTHER" id="PTHR46558:SF4">
    <property type="entry name" value="DNA-BIDING PHAGE PROTEIN"/>
    <property type="match status" value="1"/>
</dbReference>
<dbReference type="SMART" id="SM00530">
    <property type="entry name" value="HTH_XRE"/>
    <property type="match status" value="1"/>
</dbReference>
<evidence type="ECO:0000256" key="1">
    <source>
        <dbReference type="ARBA" id="ARBA00023125"/>
    </source>
</evidence>
<dbReference type="GO" id="GO:0003677">
    <property type="term" value="F:DNA binding"/>
    <property type="evidence" value="ECO:0007669"/>
    <property type="project" value="UniProtKB-KW"/>
</dbReference>
<gene>
    <name evidence="3" type="ORF">SAMN02745116_02400</name>
</gene>
<name>A0A1T4R1M7_9ENTE</name>
<dbReference type="PANTHER" id="PTHR46558">
    <property type="entry name" value="TRACRIPTIONAL REGULATORY PROTEIN-RELATED-RELATED"/>
    <property type="match status" value="1"/>
</dbReference>
<dbReference type="PROSITE" id="PS50943">
    <property type="entry name" value="HTH_CROC1"/>
    <property type="match status" value="1"/>
</dbReference>
<dbReference type="Proteomes" id="UP000190328">
    <property type="component" value="Unassembled WGS sequence"/>
</dbReference>
<dbReference type="Pfam" id="PF01381">
    <property type="entry name" value="HTH_3"/>
    <property type="match status" value="1"/>
</dbReference>
<keyword evidence="4" id="KW-1185">Reference proteome</keyword>
<keyword evidence="1" id="KW-0238">DNA-binding</keyword>
<sequence>MAANPKRNTYFARNITRAREEKKLSQIALAKLLDIAPSNISSWENGRQKPNQKIIDKVADTLDLSLEDLTDDRIIDANLELPPVEKNPMYSNSREGNELFQLNNPVPNTDLATHFKLFSLLSTLTTTEIDKFTELLELAKELNSN</sequence>
<dbReference type="RefSeq" id="WP_078808300.1">
    <property type="nucleotide sequence ID" value="NZ_FUXI01000037.1"/>
</dbReference>
<dbReference type="SUPFAM" id="SSF47413">
    <property type="entry name" value="lambda repressor-like DNA-binding domains"/>
    <property type="match status" value="1"/>
</dbReference>
<dbReference type="OrthoDB" id="2475196at2"/>
<dbReference type="InterPro" id="IPR010982">
    <property type="entry name" value="Lambda_DNA-bd_dom_sf"/>
</dbReference>
<dbReference type="InterPro" id="IPR001387">
    <property type="entry name" value="Cro/C1-type_HTH"/>
</dbReference>